<dbReference type="InterPro" id="IPR016163">
    <property type="entry name" value="Ald_DH_C"/>
</dbReference>
<dbReference type="AlphaFoldDB" id="K8E0G0"/>
<comment type="catalytic activity">
    <reaction evidence="6 7">
        <text>L-glutamate 5-semialdehyde + phosphate + NADP(+) = L-glutamyl 5-phosphate + NADPH + H(+)</text>
        <dbReference type="Rhea" id="RHEA:19541"/>
        <dbReference type="ChEBI" id="CHEBI:15378"/>
        <dbReference type="ChEBI" id="CHEBI:43474"/>
        <dbReference type="ChEBI" id="CHEBI:57783"/>
        <dbReference type="ChEBI" id="CHEBI:58066"/>
        <dbReference type="ChEBI" id="CHEBI:58274"/>
        <dbReference type="ChEBI" id="CHEBI:58349"/>
        <dbReference type="EC" id="1.2.1.41"/>
    </reaction>
</comment>
<evidence type="ECO:0000256" key="4">
    <source>
        <dbReference type="ARBA" id="ARBA00022857"/>
    </source>
</evidence>
<evidence type="ECO:0000259" key="8">
    <source>
        <dbReference type="Pfam" id="PF00171"/>
    </source>
</evidence>
<feature type="domain" description="Aldehyde dehydrogenase" evidence="8">
    <location>
        <begin position="14"/>
        <end position="291"/>
    </location>
</feature>
<dbReference type="EC" id="1.2.1.41" evidence="7"/>
<keyword evidence="2 7" id="KW-0028">Amino-acid biosynthesis</keyword>
<name>K8E0G0_9FIRM</name>
<keyword evidence="10" id="KW-1185">Reference proteome</keyword>
<keyword evidence="5 7" id="KW-0560">Oxidoreductase</keyword>
<comment type="function">
    <text evidence="7">Catalyzes the NADPH-dependent reduction of L-glutamate 5-phosphate into L-glutamate 5-semialdehyde and phosphate. The product spontaneously undergoes cyclization to form 1-pyrroline-5-carboxylate.</text>
</comment>
<keyword evidence="4 7" id="KW-0521">NADP</keyword>
<keyword evidence="3 7" id="KW-0641">Proline biosynthesis</keyword>
<organism evidence="9 10">
    <name type="scientific">Desulforamulus hydrothermalis Lam5 = DSM 18033</name>
    <dbReference type="NCBI Taxonomy" id="1121428"/>
    <lineage>
        <taxon>Bacteria</taxon>
        <taxon>Bacillati</taxon>
        <taxon>Bacillota</taxon>
        <taxon>Clostridia</taxon>
        <taxon>Eubacteriales</taxon>
        <taxon>Peptococcaceae</taxon>
        <taxon>Desulforamulus</taxon>
    </lineage>
</organism>
<dbReference type="InterPro" id="IPR016162">
    <property type="entry name" value="Ald_DH_N"/>
</dbReference>
<dbReference type="FunFam" id="3.40.309.10:FF:000006">
    <property type="entry name" value="Gamma-glutamyl phosphate reductase"/>
    <property type="match status" value="1"/>
</dbReference>
<evidence type="ECO:0000313" key="10">
    <source>
        <dbReference type="Proteomes" id="UP000009315"/>
    </source>
</evidence>
<reference evidence="9 10" key="1">
    <citation type="journal article" date="2013" name="Genome Announc.">
        <title>Genome Sequence of the Sulfate-Reducing Bacterium Desulfotomaculum hydrothermale Lam5(T).</title>
        <authorList>
            <person name="Amin O."/>
            <person name="Fardeau M.L."/>
            <person name="Valette O."/>
            <person name="Hirschler-Rea A."/>
            <person name="Barbe V."/>
            <person name="Medigue C."/>
            <person name="Vacherie B."/>
            <person name="Ollivier B."/>
            <person name="Bertin P.N."/>
            <person name="Dolla A."/>
        </authorList>
    </citation>
    <scope>NUCLEOTIDE SEQUENCE [LARGE SCALE GENOMIC DNA]</scope>
    <source>
        <strain evidence="10">Lam5 / DSM 18033</strain>
    </source>
</reference>
<comment type="pathway">
    <text evidence="1 7">Amino-acid biosynthesis; L-proline biosynthesis; L-glutamate 5-semialdehyde from L-glutamate: step 2/2.</text>
</comment>
<dbReference type="GO" id="GO:0050661">
    <property type="term" value="F:NADP binding"/>
    <property type="evidence" value="ECO:0007669"/>
    <property type="project" value="InterPro"/>
</dbReference>
<dbReference type="UniPathway" id="UPA00098">
    <property type="reaction ID" value="UER00360"/>
</dbReference>
<dbReference type="GO" id="GO:0055129">
    <property type="term" value="P:L-proline biosynthetic process"/>
    <property type="evidence" value="ECO:0007669"/>
    <property type="project" value="UniProtKB-UniRule"/>
</dbReference>
<feature type="domain" description="Aldehyde dehydrogenase" evidence="8">
    <location>
        <begin position="317"/>
        <end position="384"/>
    </location>
</feature>
<gene>
    <name evidence="7 9" type="primary">proA</name>
    <name evidence="9" type="ORF">DESHY_60209</name>
</gene>
<dbReference type="eggNOG" id="COG0014">
    <property type="taxonomic scope" value="Bacteria"/>
</dbReference>
<evidence type="ECO:0000256" key="6">
    <source>
        <dbReference type="ARBA" id="ARBA00049024"/>
    </source>
</evidence>
<evidence type="ECO:0000256" key="5">
    <source>
        <dbReference type="ARBA" id="ARBA00023002"/>
    </source>
</evidence>
<dbReference type="NCBIfam" id="TIGR00407">
    <property type="entry name" value="proA"/>
    <property type="match status" value="1"/>
</dbReference>
<dbReference type="CDD" id="cd07079">
    <property type="entry name" value="ALDH_F18-19_ProA-GPR"/>
    <property type="match status" value="1"/>
</dbReference>
<dbReference type="Gene3D" id="3.40.605.10">
    <property type="entry name" value="Aldehyde Dehydrogenase, Chain A, domain 1"/>
    <property type="match status" value="1"/>
</dbReference>
<dbReference type="NCBIfam" id="NF001221">
    <property type="entry name" value="PRK00197.1"/>
    <property type="match status" value="1"/>
</dbReference>
<evidence type="ECO:0000256" key="1">
    <source>
        <dbReference type="ARBA" id="ARBA00004985"/>
    </source>
</evidence>
<keyword evidence="7" id="KW-0963">Cytoplasm</keyword>
<protein>
    <recommendedName>
        <fullName evidence="7">Gamma-glutamyl phosphate reductase</fullName>
        <shortName evidence="7">GPR</shortName>
        <ecNumber evidence="7">1.2.1.41</ecNumber>
    </recommendedName>
    <alternativeName>
        <fullName evidence="7">Glutamate-5-semialdehyde dehydrogenase</fullName>
    </alternativeName>
    <alternativeName>
        <fullName evidence="7">Glutamyl-gamma-semialdehyde dehydrogenase</fullName>
        <shortName evidence="7">GSA dehydrogenase</shortName>
    </alternativeName>
</protein>
<proteinExistence type="inferred from homology"/>
<dbReference type="STRING" id="1121428.DESHY_60209"/>
<dbReference type="EMBL" id="CAOS01000013">
    <property type="protein sequence ID" value="CCO09037.1"/>
    <property type="molecule type" value="Genomic_DNA"/>
</dbReference>
<evidence type="ECO:0000256" key="2">
    <source>
        <dbReference type="ARBA" id="ARBA00022605"/>
    </source>
</evidence>
<dbReference type="InterPro" id="IPR000965">
    <property type="entry name" value="GPR_dom"/>
</dbReference>
<dbReference type="PANTHER" id="PTHR11063">
    <property type="entry name" value="GLUTAMATE SEMIALDEHYDE DEHYDROGENASE"/>
    <property type="match status" value="1"/>
</dbReference>
<comment type="similarity">
    <text evidence="7">Belongs to the gamma-glutamyl phosphate reductase family.</text>
</comment>
<dbReference type="Proteomes" id="UP000009315">
    <property type="component" value="Unassembled WGS sequence"/>
</dbReference>
<comment type="subcellular location">
    <subcellularLocation>
        <location evidence="7">Cytoplasm</location>
    </subcellularLocation>
</comment>
<dbReference type="InterPro" id="IPR020593">
    <property type="entry name" value="G-glutamylP_reductase_CS"/>
</dbReference>
<dbReference type="HAMAP" id="MF_00412">
    <property type="entry name" value="ProA"/>
    <property type="match status" value="1"/>
</dbReference>
<dbReference type="SUPFAM" id="SSF53720">
    <property type="entry name" value="ALDH-like"/>
    <property type="match status" value="1"/>
</dbReference>
<dbReference type="Gene3D" id="3.40.309.10">
    <property type="entry name" value="Aldehyde Dehydrogenase, Chain A, domain 2"/>
    <property type="match status" value="1"/>
</dbReference>
<comment type="caution">
    <text evidence="9">The sequence shown here is derived from an EMBL/GenBank/DDBJ whole genome shotgun (WGS) entry which is preliminary data.</text>
</comment>
<dbReference type="GO" id="GO:0005737">
    <property type="term" value="C:cytoplasm"/>
    <property type="evidence" value="ECO:0007669"/>
    <property type="project" value="UniProtKB-SubCell"/>
</dbReference>
<evidence type="ECO:0000256" key="3">
    <source>
        <dbReference type="ARBA" id="ARBA00022650"/>
    </source>
</evidence>
<evidence type="ECO:0000256" key="7">
    <source>
        <dbReference type="HAMAP-Rule" id="MF_00412"/>
    </source>
</evidence>
<sequence>MVSLRKEFFIMSIVRELARQAKEASRQLATLTTADKNSALLKVAQQLLADKDSILYANQEDLARGKQAGLSPALLDRLALNAARIDDMVEGVKQVAALPDPVGEITESWQRPNGLLIDKVRVPMGVIGMVYEARPNVTVDTCALCLKAGSAVLLRGSSSALNSNRALVNSIKKGLAGTAVPVAAVQFIDTEDRSAVDEMLRLNGLLDLVIPRGGAGLIKRVVETATVPVIETGVGNCHVYVDKDADPAMALEIILNAKCQRYGVCNAAETLLVHRNIAAAWLPEALQALRQRGVEIRGCPAVLELQPDVKLADRDDWSTEFLAPVLAVKIVATLEEALAHIQTYGTGHSESIVTNNQETASRFLKLVDAAAVYHNASTRFTDGFQYGFGAEIGISTQKLHARGPMGLRELTSYKYVVRGTGQVRS</sequence>
<dbReference type="GO" id="GO:0004350">
    <property type="term" value="F:glutamate-5-semialdehyde dehydrogenase activity"/>
    <property type="evidence" value="ECO:0007669"/>
    <property type="project" value="UniProtKB-UniRule"/>
</dbReference>
<dbReference type="InterPro" id="IPR016161">
    <property type="entry name" value="Ald_DH/histidinol_DH"/>
</dbReference>
<dbReference type="PROSITE" id="PS01223">
    <property type="entry name" value="PROA"/>
    <property type="match status" value="1"/>
</dbReference>
<dbReference type="InterPro" id="IPR012134">
    <property type="entry name" value="Glu-5-SA_DH"/>
</dbReference>
<dbReference type="PIRSF" id="PIRSF000151">
    <property type="entry name" value="GPR"/>
    <property type="match status" value="1"/>
</dbReference>
<evidence type="ECO:0000313" key="9">
    <source>
        <dbReference type="EMBL" id="CCO09037.1"/>
    </source>
</evidence>
<dbReference type="PANTHER" id="PTHR11063:SF8">
    <property type="entry name" value="DELTA-1-PYRROLINE-5-CARBOXYLATE SYNTHASE"/>
    <property type="match status" value="1"/>
</dbReference>
<dbReference type="Pfam" id="PF00171">
    <property type="entry name" value="Aldedh"/>
    <property type="match status" value="2"/>
</dbReference>
<dbReference type="InterPro" id="IPR015590">
    <property type="entry name" value="Aldehyde_DH_dom"/>
</dbReference>
<accession>K8E0G0</accession>